<keyword evidence="11 16" id="KW-0694">RNA-binding</keyword>
<dbReference type="HAMAP" id="MF_00283">
    <property type="entry name" value="Phe_tRNA_synth_beta1"/>
    <property type="match status" value="1"/>
</dbReference>
<dbReference type="PANTHER" id="PTHR10947:SF0">
    <property type="entry name" value="PHENYLALANINE--TRNA LIGASE BETA SUBUNIT"/>
    <property type="match status" value="1"/>
</dbReference>
<dbReference type="EC" id="6.1.1.20" evidence="15"/>
<dbReference type="SUPFAM" id="SSF55681">
    <property type="entry name" value="Class II aaRS and biotin synthetases"/>
    <property type="match status" value="1"/>
</dbReference>
<dbReference type="GO" id="GO:0005524">
    <property type="term" value="F:ATP binding"/>
    <property type="evidence" value="ECO:0007669"/>
    <property type="project" value="UniProtKB-UniRule"/>
</dbReference>
<dbReference type="EMBL" id="DVMN01000079">
    <property type="protein sequence ID" value="HIU21462.1"/>
    <property type="molecule type" value="Genomic_DNA"/>
</dbReference>
<evidence type="ECO:0000256" key="3">
    <source>
        <dbReference type="ARBA" id="ARBA00011209"/>
    </source>
</evidence>
<dbReference type="GO" id="GO:0004826">
    <property type="term" value="F:phenylalanine-tRNA ligase activity"/>
    <property type="evidence" value="ECO:0007669"/>
    <property type="project" value="UniProtKB-UniRule"/>
</dbReference>
<keyword evidence="4 15" id="KW-0963">Cytoplasm</keyword>
<dbReference type="InterPro" id="IPR033714">
    <property type="entry name" value="tRNA_bind_bactPheRS"/>
</dbReference>
<dbReference type="GO" id="GO:0000049">
    <property type="term" value="F:tRNA binding"/>
    <property type="evidence" value="ECO:0007669"/>
    <property type="project" value="UniProtKB-UniRule"/>
</dbReference>
<keyword evidence="9 15" id="KW-0067">ATP-binding</keyword>
<comment type="catalytic activity">
    <reaction evidence="14 15">
        <text>tRNA(Phe) + L-phenylalanine + ATP = L-phenylalanyl-tRNA(Phe) + AMP + diphosphate + H(+)</text>
        <dbReference type="Rhea" id="RHEA:19413"/>
        <dbReference type="Rhea" id="RHEA-COMP:9668"/>
        <dbReference type="Rhea" id="RHEA-COMP:9699"/>
        <dbReference type="ChEBI" id="CHEBI:15378"/>
        <dbReference type="ChEBI" id="CHEBI:30616"/>
        <dbReference type="ChEBI" id="CHEBI:33019"/>
        <dbReference type="ChEBI" id="CHEBI:58095"/>
        <dbReference type="ChEBI" id="CHEBI:78442"/>
        <dbReference type="ChEBI" id="CHEBI:78531"/>
        <dbReference type="ChEBI" id="CHEBI:456215"/>
        <dbReference type="EC" id="6.1.1.20"/>
    </reaction>
</comment>
<dbReference type="SMART" id="SM00873">
    <property type="entry name" value="B3_4"/>
    <property type="match status" value="1"/>
</dbReference>
<dbReference type="NCBIfam" id="TIGR00472">
    <property type="entry name" value="pheT_bact"/>
    <property type="match status" value="1"/>
</dbReference>
<evidence type="ECO:0000256" key="15">
    <source>
        <dbReference type="HAMAP-Rule" id="MF_00283"/>
    </source>
</evidence>
<dbReference type="InterPro" id="IPR012340">
    <property type="entry name" value="NA-bd_OB-fold"/>
</dbReference>
<feature type="binding site" evidence="15">
    <location>
        <position position="469"/>
    </location>
    <ligand>
        <name>Mg(2+)</name>
        <dbReference type="ChEBI" id="CHEBI:18420"/>
        <note>shared with alpha subunit</note>
    </ligand>
</feature>
<dbReference type="SUPFAM" id="SSF56037">
    <property type="entry name" value="PheT/TilS domain"/>
    <property type="match status" value="1"/>
</dbReference>
<evidence type="ECO:0000256" key="10">
    <source>
        <dbReference type="ARBA" id="ARBA00022842"/>
    </source>
</evidence>
<evidence type="ECO:0000256" key="7">
    <source>
        <dbReference type="ARBA" id="ARBA00022723"/>
    </source>
</evidence>
<dbReference type="GO" id="GO:0009328">
    <property type="term" value="C:phenylalanine-tRNA ligase complex"/>
    <property type="evidence" value="ECO:0007669"/>
    <property type="project" value="TreeGrafter"/>
</dbReference>
<evidence type="ECO:0000256" key="1">
    <source>
        <dbReference type="ARBA" id="ARBA00004496"/>
    </source>
</evidence>
<dbReference type="PROSITE" id="PS51483">
    <property type="entry name" value="B5"/>
    <property type="match status" value="1"/>
</dbReference>
<dbReference type="SMART" id="SM00874">
    <property type="entry name" value="B5"/>
    <property type="match status" value="1"/>
</dbReference>
<dbReference type="Proteomes" id="UP000824088">
    <property type="component" value="Unassembled WGS sequence"/>
</dbReference>
<dbReference type="GO" id="GO:0140096">
    <property type="term" value="F:catalytic activity, acting on a protein"/>
    <property type="evidence" value="ECO:0007669"/>
    <property type="project" value="UniProtKB-ARBA"/>
</dbReference>
<evidence type="ECO:0000256" key="8">
    <source>
        <dbReference type="ARBA" id="ARBA00022741"/>
    </source>
</evidence>
<dbReference type="InterPro" id="IPR005121">
    <property type="entry name" value="Fdx_antiC-bd"/>
</dbReference>
<protein>
    <recommendedName>
        <fullName evidence="15">Phenylalanine--tRNA ligase beta subunit</fullName>
        <ecNumber evidence="15">6.1.1.20</ecNumber>
    </recommendedName>
    <alternativeName>
        <fullName evidence="15">Phenylalanyl-tRNA synthetase beta subunit</fullName>
        <shortName evidence="15">PheRS</shortName>
    </alternativeName>
</protein>
<evidence type="ECO:0000259" key="18">
    <source>
        <dbReference type="PROSITE" id="PS51447"/>
    </source>
</evidence>
<keyword evidence="12 15" id="KW-0648">Protein biosynthesis</keyword>
<dbReference type="GO" id="GO:0006432">
    <property type="term" value="P:phenylalanyl-tRNA aminoacylation"/>
    <property type="evidence" value="ECO:0007669"/>
    <property type="project" value="UniProtKB-UniRule"/>
</dbReference>
<evidence type="ECO:0000256" key="12">
    <source>
        <dbReference type="ARBA" id="ARBA00022917"/>
    </source>
</evidence>
<evidence type="ECO:0000256" key="13">
    <source>
        <dbReference type="ARBA" id="ARBA00023146"/>
    </source>
</evidence>
<dbReference type="InterPro" id="IPR045060">
    <property type="entry name" value="Phe-tRNA-ligase_IIc_bsu"/>
</dbReference>
<evidence type="ECO:0000256" key="16">
    <source>
        <dbReference type="PROSITE-ProRule" id="PRU00209"/>
    </source>
</evidence>
<comment type="subcellular location">
    <subcellularLocation>
        <location evidence="1 15">Cytoplasm</location>
    </subcellularLocation>
</comment>
<dbReference type="Pfam" id="PF01588">
    <property type="entry name" value="tRNA_bind"/>
    <property type="match status" value="1"/>
</dbReference>
<evidence type="ECO:0000313" key="20">
    <source>
        <dbReference type="EMBL" id="HIU21462.1"/>
    </source>
</evidence>
<dbReference type="CDD" id="cd00769">
    <property type="entry name" value="PheRS_beta_core"/>
    <property type="match status" value="1"/>
</dbReference>
<dbReference type="Gene3D" id="3.50.40.10">
    <property type="entry name" value="Phenylalanyl-trna Synthetase, Chain B, domain 3"/>
    <property type="match status" value="1"/>
</dbReference>
<dbReference type="InterPro" id="IPR005146">
    <property type="entry name" value="B3/B4_tRNA-bd"/>
</dbReference>
<comment type="subunit">
    <text evidence="3 15">Tetramer of two alpha and two beta subunits.</text>
</comment>
<sequence length="796" mass="85979">MLAPISWLKDYVDIDVTPEKLAEKLVAIGFEVEGIEYQSEKATLVKTGRILSVEKHPAADRLRVAQVDVGGRTIQVVTNVAVEGGEYIAVALDGARLADGHEIKRGELRGVLSEGMLCGPEEIGLSAADVDGQKEDDILRFPEGTPLGENAASVLGFDDVILDVSVTANRPDCNSIYKLAKEVAVALGKDCREPEIRYEATGADVAGMVSVEVQNSALCPRYMAAGVRNVKIFPSPRKMRMRLKAVGIRPINNIVDITNYVLTEIGQPMHAFDLRYLGGGKIVVRNAEEGEHIVTLDGKDNKLSSSMLAICDAEKPVAVAGIMGGEHSGIQDDTAEIVFESAKFARDSVRRTSRALNLRSDSSARFEKGIDFASQEYGLERALTLVYETGSGEIAKGVIDVKVDYAKVRDIEFTAAKIGRILGCRVPKGKLVAILARLGIPVTEADGKLVAHVPDARSDIDGVNDIAEEFIRVYGYSHVKPTLFAHSHLTRGGVPANIAFRNKVKEELAALGLNECITYSFTSPRFADKLRLPADSGLRRTVELLNPLGEALSVMRTQLTHSMLEVLAYNAAHFNKSAALFETAKTYHPKSLPLTELPDEKETLVIGMYGADADFFALKGVAEGLFDALHLKAIYRASSLPFLHPGRGADVEIGGKTVGYLGEIHPDVAADYDCDVRLYAAELDLDALFALCKGGAEFREFSKFPPVERDLAVVVAENVAAGDMVAAAENSGAEHMTSAEVFDVYRGAQIGEGMKSVAMNFTFSSVSRTLTDEEIAAQMEKILSALQTAFGARIRG</sequence>
<reference evidence="20" key="1">
    <citation type="submission" date="2020-10" db="EMBL/GenBank/DDBJ databases">
        <authorList>
            <person name="Gilroy R."/>
        </authorList>
    </citation>
    <scope>NUCLEOTIDE SEQUENCE</scope>
    <source>
        <strain evidence="20">1063</strain>
    </source>
</reference>
<keyword evidence="13 15" id="KW-0030">Aminoacyl-tRNA synthetase</keyword>
<dbReference type="PANTHER" id="PTHR10947">
    <property type="entry name" value="PHENYLALANYL-TRNA SYNTHETASE BETA CHAIN AND LEUCINE-RICH REPEAT-CONTAINING PROTEIN 47"/>
    <property type="match status" value="1"/>
</dbReference>
<evidence type="ECO:0000256" key="9">
    <source>
        <dbReference type="ARBA" id="ARBA00022840"/>
    </source>
</evidence>
<dbReference type="SUPFAM" id="SSF50249">
    <property type="entry name" value="Nucleic acid-binding proteins"/>
    <property type="match status" value="1"/>
</dbReference>
<comment type="caution">
    <text evidence="20">The sequence shown here is derived from an EMBL/GenBank/DDBJ whole genome shotgun (WGS) entry which is preliminary data.</text>
</comment>
<dbReference type="Pfam" id="PF03483">
    <property type="entry name" value="B3_4"/>
    <property type="match status" value="1"/>
</dbReference>
<dbReference type="Pfam" id="PF03484">
    <property type="entry name" value="B5"/>
    <property type="match status" value="1"/>
</dbReference>
<dbReference type="Gene3D" id="3.30.930.10">
    <property type="entry name" value="Bira Bifunctional Protein, Domain 2"/>
    <property type="match status" value="1"/>
</dbReference>
<dbReference type="InterPro" id="IPR009061">
    <property type="entry name" value="DNA-bd_dom_put_sf"/>
</dbReference>
<dbReference type="InterPro" id="IPR005147">
    <property type="entry name" value="tRNA_synthase_B5-dom"/>
</dbReference>
<dbReference type="SUPFAM" id="SSF46955">
    <property type="entry name" value="Putative DNA-binding domain"/>
    <property type="match status" value="1"/>
</dbReference>
<keyword evidence="7 15" id="KW-0479">Metal-binding</keyword>
<comment type="similarity">
    <text evidence="2 15">Belongs to the phenylalanyl-tRNA synthetase beta subunit family. Type 1 subfamily.</text>
</comment>
<evidence type="ECO:0000256" key="14">
    <source>
        <dbReference type="ARBA" id="ARBA00049255"/>
    </source>
</evidence>
<organism evidence="20 21">
    <name type="scientific">Candidatus Limadaptatus stercorigallinarum</name>
    <dbReference type="NCBI Taxonomy" id="2840845"/>
    <lineage>
        <taxon>Bacteria</taxon>
        <taxon>Bacillati</taxon>
        <taxon>Bacillota</taxon>
        <taxon>Clostridia</taxon>
        <taxon>Eubacteriales</taxon>
        <taxon>Candidatus Limadaptatus</taxon>
    </lineage>
</organism>
<dbReference type="AlphaFoldDB" id="A0A9D1HT01"/>
<dbReference type="PROSITE" id="PS50886">
    <property type="entry name" value="TRBD"/>
    <property type="match status" value="1"/>
</dbReference>
<keyword evidence="10 15" id="KW-0460">Magnesium</keyword>
<feature type="domain" description="TRNA-binding" evidence="17">
    <location>
        <begin position="39"/>
        <end position="152"/>
    </location>
</feature>
<keyword evidence="5 16" id="KW-0820">tRNA-binding</keyword>
<dbReference type="InterPro" id="IPR004532">
    <property type="entry name" value="Phe-tRNA-ligase_IIc_bsu_bact"/>
</dbReference>
<dbReference type="FunFam" id="3.30.70.380:FF:000001">
    <property type="entry name" value="Phenylalanine--tRNA ligase beta subunit"/>
    <property type="match status" value="1"/>
</dbReference>
<dbReference type="InterPro" id="IPR020825">
    <property type="entry name" value="Phe-tRNA_synthase-like_B3/B4"/>
</dbReference>
<dbReference type="GO" id="GO:0016740">
    <property type="term" value="F:transferase activity"/>
    <property type="evidence" value="ECO:0007669"/>
    <property type="project" value="UniProtKB-ARBA"/>
</dbReference>
<evidence type="ECO:0000256" key="11">
    <source>
        <dbReference type="ARBA" id="ARBA00022884"/>
    </source>
</evidence>
<dbReference type="InterPro" id="IPR002547">
    <property type="entry name" value="tRNA-bd_dom"/>
</dbReference>
<evidence type="ECO:0000256" key="2">
    <source>
        <dbReference type="ARBA" id="ARBA00008653"/>
    </source>
</evidence>
<dbReference type="CDD" id="cd02796">
    <property type="entry name" value="tRNA_bind_bactPheRS"/>
    <property type="match status" value="1"/>
</dbReference>
<dbReference type="Gene3D" id="3.30.56.10">
    <property type="match status" value="2"/>
</dbReference>
<feature type="domain" description="FDX-ACB" evidence="18">
    <location>
        <begin position="702"/>
        <end position="795"/>
    </location>
</feature>
<evidence type="ECO:0000259" key="19">
    <source>
        <dbReference type="PROSITE" id="PS51483"/>
    </source>
</evidence>
<comment type="cofactor">
    <cofactor evidence="15">
        <name>Mg(2+)</name>
        <dbReference type="ChEBI" id="CHEBI:18420"/>
    </cofactor>
    <text evidence="15">Binds 2 magnesium ions per tetramer.</text>
</comment>
<keyword evidence="6 15" id="KW-0436">Ligase</keyword>
<proteinExistence type="inferred from homology"/>
<name>A0A9D1HT01_9FIRM</name>
<accession>A0A9D1HT01</accession>
<evidence type="ECO:0000313" key="21">
    <source>
        <dbReference type="Proteomes" id="UP000824088"/>
    </source>
</evidence>
<dbReference type="InterPro" id="IPR041616">
    <property type="entry name" value="PheRS_beta_core"/>
</dbReference>
<evidence type="ECO:0000256" key="6">
    <source>
        <dbReference type="ARBA" id="ARBA00022598"/>
    </source>
</evidence>
<feature type="binding site" evidence="15">
    <location>
        <position position="465"/>
    </location>
    <ligand>
        <name>Mg(2+)</name>
        <dbReference type="ChEBI" id="CHEBI:18420"/>
        <note>shared with alpha subunit</note>
    </ligand>
</feature>
<feature type="binding site" evidence="15">
    <location>
        <position position="468"/>
    </location>
    <ligand>
        <name>Mg(2+)</name>
        <dbReference type="ChEBI" id="CHEBI:18420"/>
        <note>shared with alpha subunit</note>
    </ligand>
</feature>
<keyword evidence="8 15" id="KW-0547">Nucleotide-binding</keyword>
<dbReference type="SMART" id="SM00896">
    <property type="entry name" value="FDX-ACB"/>
    <property type="match status" value="1"/>
</dbReference>
<dbReference type="PROSITE" id="PS51447">
    <property type="entry name" value="FDX_ACB"/>
    <property type="match status" value="1"/>
</dbReference>
<gene>
    <name evidence="15" type="primary">pheT</name>
    <name evidence="20" type="ORF">IAD51_04435</name>
</gene>
<dbReference type="InterPro" id="IPR036690">
    <property type="entry name" value="Fdx_antiC-bd_sf"/>
</dbReference>
<dbReference type="SUPFAM" id="SSF54991">
    <property type="entry name" value="Anticodon-binding domain of PheRS"/>
    <property type="match status" value="1"/>
</dbReference>
<dbReference type="Pfam" id="PF17759">
    <property type="entry name" value="tRNA_synthFbeta"/>
    <property type="match status" value="1"/>
</dbReference>
<dbReference type="Gene3D" id="3.30.70.380">
    <property type="entry name" value="Ferrodoxin-fold anticodon-binding domain"/>
    <property type="match status" value="1"/>
</dbReference>
<feature type="binding site" evidence="15">
    <location>
        <position position="459"/>
    </location>
    <ligand>
        <name>Mg(2+)</name>
        <dbReference type="ChEBI" id="CHEBI:18420"/>
        <note>shared with alpha subunit</note>
    </ligand>
</feature>
<evidence type="ECO:0000256" key="5">
    <source>
        <dbReference type="ARBA" id="ARBA00022555"/>
    </source>
</evidence>
<reference evidence="20" key="2">
    <citation type="journal article" date="2021" name="PeerJ">
        <title>Extensive microbial diversity within the chicken gut microbiome revealed by metagenomics and culture.</title>
        <authorList>
            <person name="Gilroy R."/>
            <person name="Ravi A."/>
            <person name="Getino M."/>
            <person name="Pursley I."/>
            <person name="Horton D.L."/>
            <person name="Alikhan N.F."/>
            <person name="Baker D."/>
            <person name="Gharbi K."/>
            <person name="Hall N."/>
            <person name="Watson M."/>
            <person name="Adriaenssens E.M."/>
            <person name="Foster-Nyarko E."/>
            <person name="Jarju S."/>
            <person name="Secka A."/>
            <person name="Antonio M."/>
            <person name="Oren A."/>
            <person name="Chaudhuri R.R."/>
            <person name="La Ragione R."/>
            <person name="Hildebrand F."/>
            <person name="Pallen M.J."/>
        </authorList>
    </citation>
    <scope>NUCLEOTIDE SEQUENCE</scope>
    <source>
        <strain evidence="20">1063</strain>
    </source>
</reference>
<feature type="domain" description="B5" evidence="19">
    <location>
        <begin position="406"/>
        <end position="481"/>
    </location>
</feature>
<dbReference type="GO" id="GO:0000287">
    <property type="term" value="F:magnesium ion binding"/>
    <property type="evidence" value="ECO:0007669"/>
    <property type="project" value="UniProtKB-UniRule"/>
</dbReference>
<dbReference type="InterPro" id="IPR045864">
    <property type="entry name" value="aa-tRNA-synth_II/BPL/LPL"/>
</dbReference>
<dbReference type="FunFam" id="3.50.40.10:FF:000001">
    <property type="entry name" value="Phenylalanine--tRNA ligase beta subunit"/>
    <property type="match status" value="1"/>
</dbReference>
<dbReference type="Gene3D" id="2.40.50.140">
    <property type="entry name" value="Nucleic acid-binding proteins"/>
    <property type="match status" value="1"/>
</dbReference>
<evidence type="ECO:0000259" key="17">
    <source>
        <dbReference type="PROSITE" id="PS50886"/>
    </source>
</evidence>
<dbReference type="Pfam" id="PF03147">
    <property type="entry name" value="FDX-ACB"/>
    <property type="match status" value="1"/>
</dbReference>
<evidence type="ECO:0000256" key="4">
    <source>
        <dbReference type="ARBA" id="ARBA00022490"/>
    </source>
</evidence>